<evidence type="ECO:0000256" key="2">
    <source>
        <dbReference type="SAM" id="Phobius"/>
    </source>
</evidence>
<keyword evidence="2" id="KW-1133">Transmembrane helix</keyword>
<proteinExistence type="predicted"/>
<name>A0A1L0D2K0_9ASCO</name>
<dbReference type="EMBL" id="LT635764">
    <property type="protein sequence ID" value="SGZ50700.1"/>
    <property type="molecule type" value="Genomic_DNA"/>
</dbReference>
<dbReference type="AlphaFoldDB" id="A0A1L0D2K0"/>
<accession>A0A1L0D2K0</accession>
<keyword evidence="2" id="KW-0472">Membrane</keyword>
<feature type="region of interest" description="Disordered" evidence="1">
    <location>
        <begin position="165"/>
        <end position="201"/>
    </location>
</feature>
<organism evidence="3 4">
    <name type="scientific">Sungouiella intermedia</name>
    <dbReference type="NCBI Taxonomy" id="45354"/>
    <lineage>
        <taxon>Eukaryota</taxon>
        <taxon>Fungi</taxon>
        <taxon>Dikarya</taxon>
        <taxon>Ascomycota</taxon>
        <taxon>Saccharomycotina</taxon>
        <taxon>Pichiomycetes</taxon>
        <taxon>Metschnikowiaceae</taxon>
        <taxon>Sungouiella</taxon>
    </lineage>
</organism>
<reference evidence="4" key="1">
    <citation type="submission" date="2016-10" db="EMBL/GenBank/DDBJ databases">
        <authorList>
            <person name="Geijer C."/>
            <person name="Jareborg N."/>
            <person name="Dainat J."/>
        </authorList>
    </citation>
    <scope>NUCLEOTIDE SEQUENCE [LARGE SCALE GENOMIC DNA]</scope>
    <source>
        <strain evidence="4">PYCC 4715</strain>
    </source>
</reference>
<protein>
    <submittedName>
        <fullName evidence="3">CIC11C00000005019</fullName>
    </submittedName>
</protein>
<feature type="region of interest" description="Disordered" evidence="1">
    <location>
        <begin position="287"/>
        <end position="318"/>
    </location>
</feature>
<feature type="transmembrane region" description="Helical" evidence="2">
    <location>
        <begin position="12"/>
        <end position="31"/>
    </location>
</feature>
<gene>
    <name evidence="3" type="ORF">SAMEA4029009_CIC11G00000005019</name>
</gene>
<feature type="transmembrane region" description="Helical" evidence="2">
    <location>
        <begin position="87"/>
        <end position="118"/>
    </location>
</feature>
<evidence type="ECO:0000313" key="4">
    <source>
        <dbReference type="Proteomes" id="UP000182259"/>
    </source>
</evidence>
<feature type="compositionally biased region" description="Basic and acidic residues" evidence="1">
    <location>
        <begin position="184"/>
        <end position="198"/>
    </location>
</feature>
<keyword evidence="2" id="KW-0812">Transmembrane</keyword>
<sequence>MNSVVSTIFLALQYVVLMPITHFILPIFFFVKAVITHTLLIPCLLTLRLAIFGLVYLPLTPVLNLAKVNYDSDVPVEVFMFRLLRDLYPHFCFFLINLLHYLMVSIFLGTFVGIIAGLNMSLVSHILSLPEGKPMAVKNTQTTPYLNALERRSAQIKKEFGDLNTSPVKLEPKEENNALSLQDPEVKKEPEGKEREDGPILSNSPVVKLEEVLTVRLKPFVRSSDAEMYEDDDGYSYMTFDIEEEPDAPIFPQIEQVETITEESDSEIASESETYMDSVAPVVSTVSTLTSTSTKHSAPEEVSEMDTPVKSETKVKPK</sequence>
<feature type="transmembrane region" description="Helical" evidence="2">
    <location>
        <begin position="38"/>
        <end position="59"/>
    </location>
</feature>
<evidence type="ECO:0000313" key="3">
    <source>
        <dbReference type="EMBL" id="SGZ50700.1"/>
    </source>
</evidence>
<evidence type="ECO:0000256" key="1">
    <source>
        <dbReference type="SAM" id="MobiDB-lite"/>
    </source>
</evidence>
<feature type="compositionally biased region" description="Basic and acidic residues" evidence="1">
    <location>
        <begin position="307"/>
        <end position="318"/>
    </location>
</feature>
<dbReference type="Proteomes" id="UP000182259">
    <property type="component" value="Chromosome I"/>
</dbReference>